<dbReference type="Gene3D" id="3.30.540.10">
    <property type="entry name" value="Fructose-1,6-Bisphosphatase, subunit A, domain 1"/>
    <property type="match status" value="1"/>
</dbReference>
<dbReference type="Pfam" id="PF00459">
    <property type="entry name" value="Inositol_P"/>
    <property type="match status" value="1"/>
</dbReference>
<protein>
    <submittedName>
        <fullName evidence="7">Inositol monophosphatase</fullName>
    </submittedName>
</protein>
<dbReference type="Proteomes" id="UP000076874">
    <property type="component" value="Unassembled WGS sequence"/>
</dbReference>
<feature type="binding site" evidence="5">
    <location>
        <position position="93"/>
    </location>
    <ligand>
        <name>Mg(2+)</name>
        <dbReference type="ChEBI" id="CHEBI:18420"/>
        <label>2</label>
    </ligand>
</feature>
<dbReference type="GO" id="GO:0006020">
    <property type="term" value="P:inositol metabolic process"/>
    <property type="evidence" value="ECO:0007669"/>
    <property type="project" value="TreeGrafter"/>
</dbReference>
<dbReference type="GO" id="GO:0007165">
    <property type="term" value="P:signal transduction"/>
    <property type="evidence" value="ECO:0007669"/>
    <property type="project" value="TreeGrafter"/>
</dbReference>
<dbReference type="InterPro" id="IPR020583">
    <property type="entry name" value="Inositol_monoP_metal-BS"/>
</dbReference>
<accession>A0A167U6V8</accession>
<dbReference type="PROSITE" id="PS00630">
    <property type="entry name" value="IMP_2"/>
    <property type="match status" value="1"/>
</dbReference>
<dbReference type="PROSITE" id="PS00629">
    <property type="entry name" value="IMP_1"/>
    <property type="match status" value="1"/>
</dbReference>
<gene>
    <name evidence="7" type="ORF">SPI_05320</name>
</gene>
<evidence type="ECO:0000256" key="6">
    <source>
        <dbReference type="SAM" id="MobiDB-lite"/>
    </source>
</evidence>
<evidence type="ECO:0000256" key="4">
    <source>
        <dbReference type="ARBA" id="ARBA00022842"/>
    </source>
</evidence>
<sequence>MAEQDLQAICCHLVDVAREAGGVIQSARPTLAMPAEKKNTADIVTETDKAVENLIRRRLARAYPTFHFVGEESYALGQQQPITDAPTFVVDPIDGTSNFVHGFPDVAVSIGLVVGRRPCVGVVYNPFQDELWTGVRGHGAFVTLRAAAVAARRAAPPAGGPSPTGRPADGVHRHRVGQRPRGPQLRAEPARLHDARAHGGHGLWECGCWAWDVAAAWAILAEAGGRMVDGHPGGWDPPVDNRRYLAVRPAATEDGQRAFVEAFWRTMGDARSTYGPASPAK</sequence>
<comment type="cofactor">
    <cofactor evidence="5">
        <name>Mg(2+)</name>
        <dbReference type="ChEBI" id="CHEBI:18420"/>
    </cofactor>
</comment>
<dbReference type="PRINTS" id="PR00377">
    <property type="entry name" value="IMPHPHTASES"/>
</dbReference>
<dbReference type="InterPro" id="IPR000760">
    <property type="entry name" value="Inositol_monophosphatase-like"/>
</dbReference>
<dbReference type="AlphaFoldDB" id="A0A167U6V8"/>
<reference evidence="7 8" key="1">
    <citation type="journal article" date="2016" name="Genome Biol. Evol.">
        <title>Divergent and convergent evolution of fungal pathogenicity.</title>
        <authorList>
            <person name="Shang Y."/>
            <person name="Xiao G."/>
            <person name="Zheng P."/>
            <person name="Cen K."/>
            <person name="Zhan S."/>
            <person name="Wang C."/>
        </authorList>
    </citation>
    <scope>NUCLEOTIDE SEQUENCE [LARGE SCALE GENOMIC DNA]</scope>
    <source>
        <strain evidence="7 8">RCEF 264</strain>
    </source>
</reference>
<dbReference type="PANTHER" id="PTHR20854">
    <property type="entry name" value="INOSITOL MONOPHOSPHATASE"/>
    <property type="match status" value="1"/>
</dbReference>
<evidence type="ECO:0000256" key="1">
    <source>
        <dbReference type="ARBA" id="ARBA00009759"/>
    </source>
</evidence>
<feature type="compositionally biased region" description="Low complexity" evidence="6">
    <location>
        <begin position="154"/>
        <end position="168"/>
    </location>
</feature>
<dbReference type="GO" id="GO:0008934">
    <property type="term" value="F:inositol monophosphate 1-phosphatase activity"/>
    <property type="evidence" value="ECO:0007669"/>
    <property type="project" value="TreeGrafter"/>
</dbReference>
<feature type="binding site" evidence="5">
    <location>
        <position position="91"/>
    </location>
    <ligand>
        <name>Mg(2+)</name>
        <dbReference type="ChEBI" id="CHEBI:18420"/>
        <label>1</label>
        <note>catalytic</note>
    </ligand>
</feature>
<name>A0A167U6V8_9HYPO</name>
<comment type="caution">
    <text evidence="7">The sequence shown here is derived from an EMBL/GenBank/DDBJ whole genome shotgun (WGS) entry which is preliminary data.</text>
</comment>
<evidence type="ECO:0000313" key="7">
    <source>
        <dbReference type="EMBL" id="OAA61296.1"/>
    </source>
</evidence>
<keyword evidence="3" id="KW-0378">Hydrolase</keyword>
<feature type="binding site" evidence="5">
    <location>
        <position position="71"/>
    </location>
    <ligand>
        <name>Mg(2+)</name>
        <dbReference type="ChEBI" id="CHEBI:18420"/>
        <label>1</label>
        <note>catalytic</note>
    </ligand>
</feature>
<keyword evidence="8" id="KW-1185">Reference proteome</keyword>
<keyword evidence="4 5" id="KW-0460">Magnesium</keyword>
<evidence type="ECO:0000256" key="5">
    <source>
        <dbReference type="PIRSR" id="PIRSR600760-2"/>
    </source>
</evidence>
<proteinExistence type="inferred from homology"/>
<feature type="region of interest" description="Disordered" evidence="6">
    <location>
        <begin position="154"/>
        <end position="187"/>
    </location>
</feature>
<evidence type="ECO:0000313" key="8">
    <source>
        <dbReference type="Proteomes" id="UP000076874"/>
    </source>
</evidence>
<dbReference type="SUPFAM" id="SSF56655">
    <property type="entry name" value="Carbohydrate phosphatase"/>
    <property type="match status" value="1"/>
</dbReference>
<dbReference type="GO" id="GO:0046854">
    <property type="term" value="P:phosphatidylinositol phosphate biosynthetic process"/>
    <property type="evidence" value="ECO:0007669"/>
    <property type="project" value="InterPro"/>
</dbReference>
<feature type="binding site" evidence="5">
    <location>
        <position position="212"/>
    </location>
    <ligand>
        <name>Mg(2+)</name>
        <dbReference type="ChEBI" id="CHEBI:18420"/>
        <label>1</label>
        <note>catalytic</note>
    </ligand>
</feature>
<evidence type="ECO:0000256" key="3">
    <source>
        <dbReference type="ARBA" id="ARBA00022801"/>
    </source>
</evidence>
<dbReference type="EMBL" id="AZHD01000008">
    <property type="protein sequence ID" value="OAA61296.1"/>
    <property type="molecule type" value="Genomic_DNA"/>
</dbReference>
<dbReference type="GO" id="GO:0046872">
    <property type="term" value="F:metal ion binding"/>
    <property type="evidence" value="ECO:0007669"/>
    <property type="project" value="UniProtKB-KW"/>
</dbReference>
<comment type="similarity">
    <text evidence="1">Belongs to the inositol monophosphatase superfamily.</text>
</comment>
<dbReference type="OrthoDB" id="10254945at2759"/>
<evidence type="ECO:0000256" key="2">
    <source>
        <dbReference type="ARBA" id="ARBA00022723"/>
    </source>
</evidence>
<organism evidence="7 8">
    <name type="scientific">Niveomyces insectorum RCEF 264</name>
    <dbReference type="NCBI Taxonomy" id="1081102"/>
    <lineage>
        <taxon>Eukaryota</taxon>
        <taxon>Fungi</taxon>
        <taxon>Dikarya</taxon>
        <taxon>Ascomycota</taxon>
        <taxon>Pezizomycotina</taxon>
        <taxon>Sordariomycetes</taxon>
        <taxon>Hypocreomycetidae</taxon>
        <taxon>Hypocreales</taxon>
        <taxon>Cordycipitaceae</taxon>
        <taxon>Niveomyces</taxon>
    </lineage>
</organism>
<dbReference type="InterPro" id="IPR020550">
    <property type="entry name" value="Inositol_monophosphatase_CS"/>
</dbReference>
<dbReference type="PANTHER" id="PTHR20854:SF4">
    <property type="entry name" value="INOSITOL-1-MONOPHOSPHATASE-RELATED"/>
    <property type="match status" value="1"/>
</dbReference>
<dbReference type="Gene3D" id="3.40.190.80">
    <property type="match status" value="1"/>
</dbReference>
<dbReference type="FunFam" id="3.30.540.10:FF:000004">
    <property type="entry name" value="Inositol-1-monophosphatase"/>
    <property type="match status" value="1"/>
</dbReference>
<feature type="binding site" evidence="5">
    <location>
        <position position="94"/>
    </location>
    <ligand>
        <name>Mg(2+)</name>
        <dbReference type="ChEBI" id="CHEBI:18420"/>
        <label>1</label>
        <note>catalytic</note>
    </ligand>
</feature>
<dbReference type="STRING" id="1081102.A0A167U6V8"/>
<keyword evidence="2 5" id="KW-0479">Metal-binding</keyword>